<keyword evidence="2" id="KW-1185">Reference proteome</keyword>
<organism evidence="1 2">
    <name type="scientific">Eumeta variegata</name>
    <name type="common">Bagworm moth</name>
    <name type="synonym">Eumeta japonica</name>
    <dbReference type="NCBI Taxonomy" id="151549"/>
    <lineage>
        <taxon>Eukaryota</taxon>
        <taxon>Metazoa</taxon>
        <taxon>Ecdysozoa</taxon>
        <taxon>Arthropoda</taxon>
        <taxon>Hexapoda</taxon>
        <taxon>Insecta</taxon>
        <taxon>Pterygota</taxon>
        <taxon>Neoptera</taxon>
        <taxon>Endopterygota</taxon>
        <taxon>Lepidoptera</taxon>
        <taxon>Glossata</taxon>
        <taxon>Ditrysia</taxon>
        <taxon>Tineoidea</taxon>
        <taxon>Psychidae</taxon>
        <taxon>Oiketicinae</taxon>
        <taxon>Eumeta</taxon>
    </lineage>
</organism>
<evidence type="ECO:0000313" key="2">
    <source>
        <dbReference type="Proteomes" id="UP000299102"/>
    </source>
</evidence>
<name>A0A4C1T063_EUMVA</name>
<gene>
    <name evidence="1" type="ORF">EVAR_101092_1</name>
</gene>
<dbReference type="EMBL" id="BGZK01004094">
    <property type="protein sequence ID" value="GBP06828.1"/>
    <property type="molecule type" value="Genomic_DNA"/>
</dbReference>
<comment type="caution">
    <text evidence="1">The sequence shown here is derived from an EMBL/GenBank/DDBJ whole genome shotgun (WGS) entry which is preliminary data.</text>
</comment>
<protein>
    <submittedName>
        <fullName evidence="1">Uncharacterized protein</fullName>
    </submittedName>
</protein>
<accession>A0A4C1T063</accession>
<dbReference type="AlphaFoldDB" id="A0A4C1T063"/>
<proteinExistence type="predicted"/>
<reference evidence="1 2" key="1">
    <citation type="journal article" date="2019" name="Commun. Biol.">
        <title>The bagworm genome reveals a unique fibroin gene that provides high tensile strength.</title>
        <authorList>
            <person name="Kono N."/>
            <person name="Nakamura H."/>
            <person name="Ohtoshi R."/>
            <person name="Tomita M."/>
            <person name="Numata K."/>
            <person name="Arakawa K."/>
        </authorList>
    </citation>
    <scope>NUCLEOTIDE SEQUENCE [LARGE SCALE GENOMIC DNA]</scope>
</reference>
<sequence length="137" mass="15491">MSAQIAKDLGMAPVGSFDEHLKKSTSYLVIRLALKKWKNVQAFVRKANAMASEFLNFLMLCKERDIFYVTLVAALPQIAANGAGKPKPQSSRCCRYWSCQWYSQDVGHVIPKRYQYNGNPTGQFEYYASANILLNTV</sequence>
<dbReference type="Proteomes" id="UP000299102">
    <property type="component" value="Unassembled WGS sequence"/>
</dbReference>
<evidence type="ECO:0000313" key="1">
    <source>
        <dbReference type="EMBL" id="GBP06828.1"/>
    </source>
</evidence>